<dbReference type="SUPFAM" id="SSF54523">
    <property type="entry name" value="Pili subunits"/>
    <property type="match status" value="1"/>
</dbReference>
<comment type="subcellular location">
    <subcellularLocation>
        <location evidence="1">Cell surface</location>
    </subcellularLocation>
</comment>
<dbReference type="NCBIfam" id="TIGR02532">
    <property type="entry name" value="IV_pilin_GFxxxE"/>
    <property type="match status" value="1"/>
</dbReference>
<keyword evidence="4" id="KW-0472">Membrane</keyword>
<sequence>MLKRFWKKCKEEKGFTLVELLAVIVILGIIAAIAVPAIGGIISNTETKADEAEIDMIIEAARIAYAAEEFTDEITVDELVEGDYLEEKDRTDLPSGKVVYNSNPGENEHSFEFEED</sequence>
<gene>
    <name evidence="5" type="ORF">ERJ70_12090</name>
</gene>
<evidence type="ECO:0000256" key="3">
    <source>
        <dbReference type="SAM" id="MobiDB-lite"/>
    </source>
</evidence>
<keyword evidence="2" id="KW-0178">Competence</keyword>
<dbReference type="Pfam" id="PF07963">
    <property type="entry name" value="N_methyl"/>
    <property type="match status" value="1"/>
</dbReference>
<dbReference type="Gene3D" id="3.30.700.10">
    <property type="entry name" value="Glycoprotein, Type 4 Pilin"/>
    <property type="match status" value="1"/>
</dbReference>
<keyword evidence="6" id="KW-1185">Reference proteome</keyword>
<organism evidence="5 6">
    <name type="scientific">Sediminibacillus dalangtanensis</name>
    <dbReference type="NCBI Taxonomy" id="2729421"/>
    <lineage>
        <taxon>Bacteria</taxon>
        <taxon>Bacillati</taxon>
        <taxon>Bacillota</taxon>
        <taxon>Bacilli</taxon>
        <taxon>Bacillales</taxon>
        <taxon>Bacillaceae</taxon>
        <taxon>Sediminibacillus</taxon>
    </lineage>
</organism>
<protein>
    <submittedName>
        <fullName evidence="5">Prepilin-type N-terminal cleavage/methylation domain-containing protein</fullName>
    </submittedName>
</protein>
<keyword evidence="4" id="KW-1133">Transmembrane helix</keyword>
<evidence type="ECO:0000256" key="4">
    <source>
        <dbReference type="SAM" id="Phobius"/>
    </source>
</evidence>
<dbReference type="RefSeq" id="WP_209365123.1">
    <property type="nucleotide sequence ID" value="NZ_CP046956.1"/>
</dbReference>
<proteinExistence type="predicted"/>
<dbReference type="InterPro" id="IPR012902">
    <property type="entry name" value="N_methyl_site"/>
</dbReference>
<evidence type="ECO:0000313" key="6">
    <source>
        <dbReference type="Proteomes" id="UP000665043"/>
    </source>
</evidence>
<dbReference type="PROSITE" id="PS00409">
    <property type="entry name" value="PROKAR_NTER_METHYL"/>
    <property type="match status" value="1"/>
</dbReference>
<feature type="compositionally biased region" description="Basic and acidic residues" evidence="3">
    <location>
        <begin position="106"/>
        <end position="116"/>
    </location>
</feature>
<evidence type="ECO:0000256" key="1">
    <source>
        <dbReference type="ARBA" id="ARBA00004241"/>
    </source>
</evidence>
<name>A0ABX7VWI5_9BACI</name>
<dbReference type="EMBL" id="CP046956">
    <property type="protein sequence ID" value="QTM99965.1"/>
    <property type="molecule type" value="Genomic_DNA"/>
</dbReference>
<reference evidence="5 6" key="1">
    <citation type="submission" date="2019-12" db="EMBL/GenBank/DDBJ databases">
        <title>The whole genome sequencing of a strain isolated from a Mars analog, Dalangtan Playa.</title>
        <authorList>
            <person name="Huang T."/>
        </authorList>
    </citation>
    <scope>NUCLEOTIDE SEQUENCE [LARGE SCALE GENOMIC DNA]</scope>
    <source>
        <strain evidence="5 6">DP4-553-S</strain>
    </source>
</reference>
<feature type="region of interest" description="Disordered" evidence="3">
    <location>
        <begin position="94"/>
        <end position="116"/>
    </location>
</feature>
<keyword evidence="4" id="KW-0812">Transmembrane</keyword>
<dbReference type="InterPro" id="IPR045584">
    <property type="entry name" value="Pilin-like"/>
</dbReference>
<evidence type="ECO:0000313" key="5">
    <source>
        <dbReference type="EMBL" id="QTM99965.1"/>
    </source>
</evidence>
<feature type="transmembrane region" description="Helical" evidence="4">
    <location>
        <begin position="20"/>
        <end position="42"/>
    </location>
</feature>
<dbReference type="Proteomes" id="UP000665043">
    <property type="component" value="Chromosome"/>
</dbReference>
<evidence type="ECO:0000256" key="2">
    <source>
        <dbReference type="ARBA" id="ARBA00023287"/>
    </source>
</evidence>
<accession>A0ABX7VWI5</accession>